<dbReference type="EMBL" id="SDPM01000003">
    <property type="protein sequence ID" value="RXZ86943.1"/>
    <property type="molecule type" value="Genomic_DNA"/>
</dbReference>
<evidence type="ECO:0000256" key="1">
    <source>
        <dbReference type="ARBA" id="ARBA00022553"/>
    </source>
</evidence>
<evidence type="ECO:0000313" key="4">
    <source>
        <dbReference type="Proteomes" id="UP000292686"/>
    </source>
</evidence>
<keyword evidence="1" id="KW-0597">Phosphoprotein</keyword>
<accession>A0A4Q2M967</accession>
<evidence type="ECO:0000259" key="2">
    <source>
        <dbReference type="PROSITE" id="PS50006"/>
    </source>
</evidence>
<dbReference type="AlphaFoldDB" id="A0A4Q2M967"/>
<dbReference type="Proteomes" id="UP000292686">
    <property type="component" value="Unassembled WGS sequence"/>
</dbReference>
<dbReference type="SMART" id="SM00240">
    <property type="entry name" value="FHA"/>
    <property type="match status" value="1"/>
</dbReference>
<evidence type="ECO:0000313" key="3">
    <source>
        <dbReference type="EMBL" id="RXZ86943.1"/>
    </source>
</evidence>
<reference evidence="3 4" key="1">
    <citation type="submission" date="2019-01" db="EMBL/GenBank/DDBJ databases">
        <title>Agromyces.</title>
        <authorList>
            <person name="Li J."/>
        </authorList>
    </citation>
    <scope>NUCLEOTIDE SEQUENCE [LARGE SCALE GENOMIC DNA]</scope>
    <source>
        <strain evidence="3 4">DSM 23870</strain>
    </source>
</reference>
<dbReference type="SUPFAM" id="SSF49879">
    <property type="entry name" value="SMAD/FHA domain"/>
    <property type="match status" value="1"/>
</dbReference>
<dbReference type="InterPro" id="IPR000253">
    <property type="entry name" value="FHA_dom"/>
</dbReference>
<dbReference type="OrthoDB" id="3254248at2"/>
<protein>
    <submittedName>
        <fullName evidence="3">FHA domain-containing protein</fullName>
    </submittedName>
</protein>
<dbReference type="Pfam" id="PF00498">
    <property type="entry name" value="FHA"/>
    <property type="match status" value="1"/>
</dbReference>
<keyword evidence="4" id="KW-1185">Reference proteome</keyword>
<sequence length="165" mass="17807">MQALFASDPAAVAPGTEDLDFAVAQTIITSPPPAAPVEDDEDDDFESTVVVDRRPKIPWRLVLDDGTSFDLTGARVVLGRNPAAADSSEQRLPVPDKTRTLSKTHARLELDDGRWSITDLRSTNGVLVVDASGEETLVEADVPIEVTSRFVLGEVGMRVTYGEDD</sequence>
<dbReference type="CDD" id="cd00060">
    <property type="entry name" value="FHA"/>
    <property type="match status" value="1"/>
</dbReference>
<dbReference type="PROSITE" id="PS50006">
    <property type="entry name" value="FHA_DOMAIN"/>
    <property type="match status" value="1"/>
</dbReference>
<dbReference type="InterPro" id="IPR008984">
    <property type="entry name" value="SMAD_FHA_dom_sf"/>
</dbReference>
<organism evidence="3 4">
    <name type="scientific">Agromyces atrinae</name>
    <dbReference type="NCBI Taxonomy" id="592376"/>
    <lineage>
        <taxon>Bacteria</taxon>
        <taxon>Bacillati</taxon>
        <taxon>Actinomycetota</taxon>
        <taxon>Actinomycetes</taxon>
        <taxon>Micrococcales</taxon>
        <taxon>Microbacteriaceae</taxon>
        <taxon>Agromyces</taxon>
    </lineage>
</organism>
<proteinExistence type="predicted"/>
<feature type="domain" description="FHA" evidence="2">
    <location>
        <begin position="76"/>
        <end position="128"/>
    </location>
</feature>
<dbReference type="Gene3D" id="2.60.200.20">
    <property type="match status" value="1"/>
</dbReference>
<gene>
    <name evidence="3" type="ORF">ESP50_07730</name>
</gene>
<comment type="caution">
    <text evidence="3">The sequence shown here is derived from an EMBL/GenBank/DDBJ whole genome shotgun (WGS) entry which is preliminary data.</text>
</comment>
<name>A0A4Q2M967_9MICO</name>